<gene>
    <name evidence="1" type="ORF">ZOSMA_152G00170</name>
</gene>
<keyword evidence="2" id="KW-1185">Reference proteome</keyword>
<evidence type="ECO:0000313" key="2">
    <source>
        <dbReference type="Proteomes" id="UP000036987"/>
    </source>
</evidence>
<accession>A0A0K9PVW7</accession>
<proteinExistence type="predicted"/>
<organism evidence="1 2">
    <name type="scientific">Zostera marina</name>
    <name type="common">Eelgrass</name>
    <dbReference type="NCBI Taxonomy" id="29655"/>
    <lineage>
        <taxon>Eukaryota</taxon>
        <taxon>Viridiplantae</taxon>
        <taxon>Streptophyta</taxon>
        <taxon>Embryophyta</taxon>
        <taxon>Tracheophyta</taxon>
        <taxon>Spermatophyta</taxon>
        <taxon>Magnoliopsida</taxon>
        <taxon>Liliopsida</taxon>
        <taxon>Zosteraceae</taxon>
        <taxon>Zostera</taxon>
    </lineage>
</organism>
<dbReference type="AlphaFoldDB" id="A0A0K9PVW7"/>
<reference evidence="2" key="1">
    <citation type="journal article" date="2016" name="Nature">
        <title>The genome of the seagrass Zostera marina reveals angiosperm adaptation to the sea.</title>
        <authorList>
            <person name="Olsen J.L."/>
            <person name="Rouze P."/>
            <person name="Verhelst B."/>
            <person name="Lin Y.-C."/>
            <person name="Bayer T."/>
            <person name="Collen J."/>
            <person name="Dattolo E."/>
            <person name="De Paoli E."/>
            <person name="Dittami S."/>
            <person name="Maumus F."/>
            <person name="Michel G."/>
            <person name="Kersting A."/>
            <person name="Lauritano C."/>
            <person name="Lohaus R."/>
            <person name="Toepel M."/>
            <person name="Tonon T."/>
            <person name="Vanneste K."/>
            <person name="Amirebrahimi M."/>
            <person name="Brakel J."/>
            <person name="Bostroem C."/>
            <person name="Chovatia M."/>
            <person name="Grimwood J."/>
            <person name="Jenkins J.W."/>
            <person name="Jueterbock A."/>
            <person name="Mraz A."/>
            <person name="Stam W.T."/>
            <person name="Tice H."/>
            <person name="Bornberg-Bauer E."/>
            <person name="Green P.J."/>
            <person name="Pearson G.A."/>
            <person name="Procaccini G."/>
            <person name="Duarte C.M."/>
            <person name="Schmutz J."/>
            <person name="Reusch T.B.H."/>
            <person name="Van de Peer Y."/>
        </authorList>
    </citation>
    <scope>NUCLEOTIDE SEQUENCE [LARGE SCALE GENOMIC DNA]</scope>
    <source>
        <strain evidence="2">cv. Finnish</strain>
    </source>
</reference>
<comment type="caution">
    <text evidence="1">The sequence shown here is derived from an EMBL/GenBank/DDBJ whole genome shotgun (WGS) entry which is preliminary data.</text>
</comment>
<name>A0A0K9PVW7_ZOSMR</name>
<dbReference type="EMBL" id="LFYR01000599">
    <property type="protein sequence ID" value="KMZ73163.1"/>
    <property type="molecule type" value="Genomic_DNA"/>
</dbReference>
<protein>
    <submittedName>
        <fullName evidence="1">Uncharacterized protein</fullName>
    </submittedName>
</protein>
<evidence type="ECO:0000313" key="1">
    <source>
        <dbReference type="EMBL" id="KMZ73163.1"/>
    </source>
</evidence>
<dbReference type="Proteomes" id="UP000036987">
    <property type="component" value="Unassembled WGS sequence"/>
</dbReference>
<sequence>MFSSHLNYTQNIKYLFKILIFNQNKPNTKPLNQAHPKSPKSHNLFSSHLNYTQNIKYPFKISIFNPKKNPTQTLY</sequence>